<gene>
    <name evidence="2" type="ORF">SAPIO_CDS10533</name>
</gene>
<dbReference type="HOGENOM" id="CLU_162136_0_0_1"/>
<reference evidence="2 3" key="1">
    <citation type="journal article" date="2014" name="Genome Announc.">
        <title>Draft genome sequence of the pathogenic fungus Scedosporium apiospermum.</title>
        <authorList>
            <person name="Vandeputte P."/>
            <person name="Ghamrawi S."/>
            <person name="Rechenmann M."/>
            <person name="Iltis A."/>
            <person name="Giraud S."/>
            <person name="Fleury M."/>
            <person name="Thornton C."/>
            <person name="Delhaes L."/>
            <person name="Meyer W."/>
            <person name="Papon N."/>
            <person name="Bouchara J.P."/>
        </authorList>
    </citation>
    <scope>NUCLEOTIDE SEQUENCE [LARGE SCALE GENOMIC DNA]</scope>
    <source>
        <strain evidence="2 3">IHEM 14462</strain>
    </source>
</reference>
<dbReference type="OrthoDB" id="2910287at2759"/>
<dbReference type="Proteomes" id="UP000028545">
    <property type="component" value="Unassembled WGS sequence"/>
</dbReference>
<keyword evidence="3" id="KW-1185">Reference proteome</keyword>
<dbReference type="SUPFAM" id="SSF49695">
    <property type="entry name" value="gamma-Crystallin-like"/>
    <property type="match status" value="1"/>
</dbReference>
<evidence type="ECO:0000256" key="1">
    <source>
        <dbReference type="SAM" id="SignalP"/>
    </source>
</evidence>
<dbReference type="Gene3D" id="2.60.20.10">
    <property type="entry name" value="Crystallins"/>
    <property type="match status" value="1"/>
</dbReference>
<organism evidence="2 3">
    <name type="scientific">Pseudallescheria apiosperma</name>
    <name type="common">Scedosporium apiospermum</name>
    <dbReference type="NCBI Taxonomy" id="563466"/>
    <lineage>
        <taxon>Eukaryota</taxon>
        <taxon>Fungi</taxon>
        <taxon>Dikarya</taxon>
        <taxon>Ascomycota</taxon>
        <taxon>Pezizomycotina</taxon>
        <taxon>Sordariomycetes</taxon>
        <taxon>Hypocreomycetidae</taxon>
        <taxon>Microascales</taxon>
        <taxon>Microascaceae</taxon>
        <taxon>Scedosporium</taxon>
    </lineage>
</organism>
<evidence type="ECO:0000313" key="2">
    <source>
        <dbReference type="EMBL" id="KEZ39135.1"/>
    </source>
</evidence>
<feature type="chain" id="PRO_5001774952" evidence="1">
    <location>
        <begin position="21"/>
        <end position="130"/>
    </location>
</feature>
<dbReference type="InterPro" id="IPR011024">
    <property type="entry name" value="G_crystallin-like"/>
</dbReference>
<proteinExistence type="predicted"/>
<sequence length="130" mass="14608">MVSIKAIYTALVLPVLMVTAAPVDDLPIAKDGTDISPLAVKASITYCEHTNWNGQCETRLQPLTECYNLPSSWNDRISSIRNDSRSSYKCTWYEHGNCQGRSYDNQNDANLADGDGFFNDRISSWSCKYK</sequence>
<dbReference type="OMA" id="ISSWSCK"/>
<comment type="caution">
    <text evidence="2">The sequence shown here is derived from an EMBL/GenBank/DDBJ whole genome shotgun (WGS) entry which is preliminary data.</text>
</comment>
<protein>
    <submittedName>
        <fullName evidence="2">Uncharacterized protein</fullName>
    </submittedName>
</protein>
<keyword evidence="1" id="KW-0732">Signal</keyword>
<dbReference type="KEGG" id="sapo:SAPIO_CDS10533"/>
<dbReference type="RefSeq" id="XP_016638934.1">
    <property type="nucleotide sequence ID" value="XM_016784109.1"/>
</dbReference>
<dbReference type="AlphaFoldDB" id="A0A084FVM3"/>
<dbReference type="GeneID" id="27719739"/>
<dbReference type="VEuPathDB" id="FungiDB:SAPIO_CDS10533"/>
<dbReference type="EMBL" id="JOWA01000165">
    <property type="protein sequence ID" value="KEZ39135.1"/>
    <property type="molecule type" value="Genomic_DNA"/>
</dbReference>
<evidence type="ECO:0000313" key="3">
    <source>
        <dbReference type="Proteomes" id="UP000028545"/>
    </source>
</evidence>
<feature type="signal peptide" evidence="1">
    <location>
        <begin position="1"/>
        <end position="20"/>
    </location>
</feature>
<name>A0A084FVM3_PSEDA</name>
<accession>A0A084FVM3</accession>